<dbReference type="Proteomes" id="UP001652620">
    <property type="component" value="Chromosome 1"/>
</dbReference>
<feature type="compositionally biased region" description="Basic residues" evidence="1">
    <location>
        <begin position="50"/>
        <end position="60"/>
    </location>
</feature>
<feature type="compositionally biased region" description="Basic and acidic residues" evidence="1">
    <location>
        <begin position="39"/>
        <end position="49"/>
    </location>
</feature>
<keyword evidence="2" id="KW-1185">Reference proteome</keyword>
<evidence type="ECO:0000313" key="2">
    <source>
        <dbReference type="Proteomes" id="UP001652620"/>
    </source>
</evidence>
<reference evidence="2" key="1">
    <citation type="submission" date="2025-05" db="UniProtKB">
        <authorList>
            <consortium name="RefSeq"/>
        </authorList>
    </citation>
    <scope>NUCLEOTIDE SEQUENCE [LARGE SCALE GENOMIC DNA]</scope>
</reference>
<reference evidence="3" key="2">
    <citation type="submission" date="2025-08" db="UniProtKB">
        <authorList>
            <consortium name="RefSeq"/>
        </authorList>
    </citation>
    <scope>IDENTIFICATION</scope>
    <source>
        <tissue evidence="3">Adult</tissue>
    </source>
</reference>
<feature type="region of interest" description="Disordered" evidence="1">
    <location>
        <begin position="31"/>
        <end position="67"/>
    </location>
</feature>
<feature type="region of interest" description="Disordered" evidence="1">
    <location>
        <begin position="100"/>
        <end position="119"/>
    </location>
</feature>
<evidence type="ECO:0000313" key="3">
    <source>
        <dbReference type="RefSeq" id="XP_049309313.1"/>
    </source>
</evidence>
<organism evidence="2 3">
    <name type="scientific">Bactrocera dorsalis</name>
    <name type="common">Oriental fruit fly</name>
    <name type="synonym">Dacus dorsalis</name>
    <dbReference type="NCBI Taxonomy" id="27457"/>
    <lineage>
        <taxon>Eukaryota</taxon>
        <taxon>Metazoa</taxon>
        <taxon>Ecdysozoa</taxon>
        <taxon>Arthropoda</taxon>
        <taxon>Hexapoda</taxon>
        <taxon>Insecta</taxon>
        <taxon>Pterygota</taxon>
        <taxon>Neoptera</taxon>
        <taxon>Endopterygota</taxon>
        <taxon>Diptera</taxon>
        <taxon>Brachycera</taxon>
        <taxon>Muscomorpha</taxon>
        <taxon>Tephritoidea</taxon>
        <taxon>Tephritidae</taxon>
        <taxon>Bactrocera</taxon>
        <taxon>Bactrocera</taxon>
    </lineage>
</organism>
<dbReference type="GeneID" id="125777786"/>
<evidence type="ECO:0000256" key="1">
    <source>
        <dbReference type="SAM" id="MobiDB-lite"/>
    </source>
</evidence>
<sequence>MRDLLSVIAKLHASAQEEHMANKEARCSFLVKTTTTENTPKRPRDDIQPKRRTPPKKNKTFHKEWTNKMEVPLSKEAKYDNPVGSKETVMAKQDGWITVKHKQPRKRPHKPPPRPDAIPLENRTARVQEPADTEWTIVTDVELIEKAERFGNAKAPGVDGIPNKALEIAIKHNAKPFAELFTRCLQKGVFPKIWKKQRLVLLQKPNKPAGEPNSYRPLCMLDTTGKILERII</sequence>
<dbReference type="PANTHER" id="PTHR19446">
    <property type="entry name" value="REVERSE TRANSCRIPTASES"/>
    <property type="match status" value="1"/>
</dbReference>
<feature type="compositionally biased region" description="Basic residues" evidence="1">
    <location>
        <begin position="100"/>
        <end position="112"/>
    </location>
</feature>
<accession>A0ABM3JJ93</accession>
<name>A0ABM3JJ93_BACDO</name>
<protein>
    <submittedName>
        <fullName evidence="3">Uncharacterized protein LOC125777786</fullName>
    </submittedName>
</protein>
<proteinExistence type="predicted"/>
<dbReference type="RefSeq" id="XP_049309313.1">
    <property type="nucleotide sequence ID" value="XM_049453356.1"/>
</dbReference>
<gene>
    <name evidence="3" type="primary">LOC125777786</name>
</gene>